<keyword evidence="5" id="KW-1185">Reference proteome</keyword>
<sequence>MKLNLLFLNVLLLLLNIFLVNGQDQQYPLSSPKIYRDCSSELSRKVRDILNDIVYPVLVENDYQLPGSCPLRKESDMLSVLESQKIDQYQHWKCRSCLKQFKSEEFIDNHLKNQHADLISPNATVCLGDYCEMFNCDDSQLYQCDSKKMEKLQFFCQGTLYKCFPPGVSENAKKLYNLFSSQICDSLTCDPYKMKPMKSNLNQLSILCFYKKETTSKKDLRRITDKKAFKRN</sequence>
<keyword evidence="2" id="KW-0732">Signal</keyword>
<reference evidence="4 5" key="1">
    <citation type="submission" date="2015-12" db="EMBL/GenBank/DDBJ databases">
        <title>Dictyostelia acquired genes for synthesis and detection of signals that induce cell-type specialization by lateral gene transfer from prokaryotes.</title>
        <authorList>
            <person name="Gloeckner G."/>
            <person name="Schaap P."/>
        </authorList>
    </citation>
    <scope>NUCLEOTIDE SEQUENCE [LARGE SCALE GENOMIC DNA]</scope>
    <source>
        <strain evidence="4 5">TK</strain>
    </source>
</reference>
<keyword evidence="1" id="KW-0862">Zinc</keyword>
<dbReference type="OrthoDB" id="18440at2759"/>
<evidence type="ECO:0000259" key="3">
    <source>
        <dbReference type="PROSITE" id="PS50157"/>
    </source>
</evidence>
<protein>
    <recommendedName>
        <fullName evidence="3">C2H2-type domain-containing protein</fullName>
    </recommendedName>
</protein>
<evidence type="ECO:0000313" key="5">
    <source>
        <dbReference type="Proteomes" id="UP000076078"/>
    </source>
</evidence>
<dbReference type="AlphaFoldDB" id="A0A151Z4I0"/>
<keyword evidence="1" id="KW-0479">Metal-binding</keyword>
<dbReference type="PANTHER" id="PTHR21385">
    <property type="entry name" value="ZINC FINGER PROTEIN-RELATED"/>
    <property type="match status" value="1"/>
</dbReference>
<dbReference type="InParanoid" id="A0A151Z4I0"/>
<evidence type="ECO:0000256" key="2">
    <source>
        <dbReference type="SAM" id="SignalP"/>
    </source>
</evidence>
<dbReference type="PROSITE" id="PS50157">
    <property type="entry name" value="ZINC_FINGER_C2H2_2"/>
    <property type="match status" value="1"/>
</dbReference>
<evidence type="ECO:0000256" key="1">
    <source>
        <dbReference type="PROSITE-ProRule" id="PRU00042"/>
    </source>
</evidence>
<dbReference type="PROSITE" id="PS00028">
    <property type="entry name" value="ZINC_FINGER_C2H2_1"/>
    <property type="match status" value="1"/>
</dbReference>
<feature type="signal peptide" evidence="2">
    <location>
        <begin position="1"/>
        <end position="22"/>
    </location>
</feature>
<feature type="domain" description="C2H2-type" evidence="3">
    <location>
        <begin position="92"/>
        <end position="116"/>
    </location>
</feature>
<comment type="caution">
    <text evidence="4">The sequence shown here is derived from an EMBL/GenBank/DDBJ whole genome shotgun (WGS) entry which is preliminary data.</text>
</comment>
<feature type="chain" id="PRO_5007592844" description="C2H2-type domain-containing protein" evidence="2">
    <location>
        <begin position="23"/>
        <end position="232"/>
    </location>
</feature>
<dbReference type="Proteomes" id="UP000076078">
    <property type="component" value="Unassembled WGS sequence"/>
</dbReference>
<gene>
    <name evidence="4" type="ORF">DLAC_11826</name>
</gene>
<evidence type="ECO:0000313" key="4">
    <source>
        <dbReference type="EMBL" id="KYQ88704.1"/>
    </source>
</evidence>
<dbReference type="GO" id="GO:0008270">
    <property type="term" value="F:zinc ion binding"/>
    <property type="evidence" value="ECO:0007669"/>
    <property type="project" value="UniProtKB-KW"/>
</dbReference>
<accession>A0A151Z4I0</accession>
<dbReference type="EMBL" id="LODT01000048">
    <property type="protein sequence ID" value="KYQ88704.1"/>
    <property type="molecule type" value="Genomic_DNA"/>
</dbReference>
<name>A0A151Z4I0_TIELA</name>
<organism evidence="4 5">
    <name type="scientific">Tieghemostelium lacteum</name>
    <name type="common">Slime mold</name>
    <name type="synonym">Dictyostelium lacteum</name>
    <dbReference type="NCBI Taxonomy" id="361077"/>
    <lineage>
        <taxon>Eukaryota</taxon>
        <taxon>Amoebozoa</taxon>
        <taxon>Evosea</taxon>
        <taxon>Eumycetozoa</taxon>
        <taxon>Dictyostelia</taxon>
        <taxon>Dictyosteliales</taxon>
        <taxon>Raperosteliaceae</taxon>
        <taxon>Tieghemostelium</taxon>
    </lineage>
</organism>
<dbReference type="PANTHER" id="PTHR21385:SF0">
    <property type="entry name" value="RE51073P"/>
    <property type="match status" value="1"/>
</dbReference>
<keyword evidence="1" id="KW-0863">Zinc-finger</keyword>
<proteinExistence type="predicted"/>
<dbReference type="InterPro" id="IPR013087">
    <property type="entry name" value="Znf_C2H2_type"/>
</dbReference>
<dbReference type="OMA" id="CFPVSNG"/>